<gene>
    <name evidence="1" type="ORF">SPARVUS_LOCUS4579508</name>
</gene>
<reference evidence="1" key="1">
    <citation type="submission" date="2023-05" db="EMBL/GenBank/DDBJ databases">
        <authorList>
            <person name="Stuckert A."/>
        </authorList>
    </citation>
    <scope>NUCLEOTIDE SEQUENCE</scope>
</reference>
<dbReference type="EMBL" id="CATNWA010008697">
    <property type="protein sequence ID" value="CAI9556700.1"/>
    <property type="molecule type" value="Genomic_DNA"/>
</dbReference>
<evidence type="ECO:0008006" key="3">
    <source>
        <dbReference type="Google" id="ProtNLM"/>
    </source>
</evidence>
<sequence>MRKSRSALTIRALIISATQQCHPTVPPISAQINATQQLRSSVSKQCRPAVPPVRAINQCCESVLSVSAAHQCYPSVPIIAAYQCSIISASS</sequence>
<organism evidence="1 2">
    <name type="scientific">Staurois parvus</name>
    <dbReference type="NCBI Taxonomy" id="386267"/>
    <lineage>
        <taxon>Eukaryota</taxon>
        <taxon>Metazoa</taxon>
        <taxon>Chordata</taxon>
        <taxon>Craniata</taxon>
        <taxon>Vertebrata</taxon>
        <taxon>Euteleostomi</taxon>
        <taxon>Amphibia</taxon>
        <taxon>Batrachia</taxon>
        <taxon>Anura</taxon>
        <taxon>Neobatrachia</taxon>
        <taxon>Ranoidea</taxon>
        <taxon>Ranidae</taxon>
        <taxon>Staurois</taxon>
    </lineage>
</organism>
<proteinExistence type="predicted"/>
<evidence type="ECO:0000313" key="1">
    <source>
        <dbReference type="EMBL" id="CAI9556700.1"/>
    </source>
</evidence>
<evidence type="ECO:0000313" key="2">
    <source>
        <dbReference type="Proteomes" id="UP001162483"/>
    </source>
</evidence>
<comment type="caution">
    <text evidence="1">The sequence shown here is derived from an EMBL/GenBank/DDBJ whole genome shotgun (WGS) entry which is preliminary data.</text>
</comment>
<accession>A0ABN9C9F6</accession>
<dbReference type="Proteomes" id="UP001162483">
    <property type="component" value="Unassembled WGS sequence"/>
</dbReference>
<protein>
    <recommendedName>
        <fullName evidence="3">Secreted protein</fullName>
    </recommendedName>
</protein>
<feature type="non-terminal residue" evidence="1">
    <location>
        <position position="91"/>
    </location>
</feature>
<name>A0ABN9C9F6_9NEOB</name>
<keyword evidence="2" id="KW-1185">Reference proteome</keyword>